<dbReference type="NCBIfam" id="TIGR03238">
    <property type="entry name" value="dnd_assoc_3"/>
    <property type="match status" value="1"/>
</dbReference>
<name>A0A1I5TDW6_9GAMM</name>
<proteinExistence type="predicted"/>
<evidence type="ECO:0000313" key="1">
    <source>
        <dbReference type="EMBL" id="SFP81158.1"/>
    </source>
</evidence>
<dbReference type="EMBL" id="FOWR01000025">
    <property type="protein sequence ID" value="SFP81158.1"/>
    <property type="molecule type" value="Genomic_DNA"/>
</dbReference>
<accession>A0A1I5TDW6</accession>
<dbReference type="RefSeq" id="WP_074927685.1">
    <property type="nucleotide sequence ID" value="NZ_FOWR01000025.1"/>
</dbReference>
<dbReference type="GeneID" id="35870224"/>
<evidence type="ECO:0000313" key="2">
    <source>
        <dbReference type="Proteomes" id="UP000182692"/>
    </source>
</evidence>
<dbReference type="Proteomes" id="UP000182692">
    <property type="component" value="Unassembled WGS sequence"/>
</dbReference>
<dbReference type="STRING" id="1121869.SAMN03084138_03193"/>
<sequence length="533" mass="60757">MLLKEALSVMSKSSPYAVTTERSEHGKNELDLIKEYLYIQMPIAMDVEGKISSFSANKPEVLFLCGSSGDGKSELLTACKKKFGTRAEFHLDATHSFDPRENAIQTLDKVFDEYLSQSKPLVVGINTGMLGNYAEEGSNEFFKSTIKNYLETGSDRNGMYFVDFERYPKFAIDEESYTSVFAEKLLNKLTAKEDNLIRQIFDKDKLECTDPDSRRLQANYELLSLPAVQRTVIDLLFKARLMKDQFVTARSLLDFLFMLIAGPGYLFDNLFSGGDNELANKIVEFDPAHLRTNNIDRFILANDLGLPDSDFEEFKTHLSELGVGGLKNSYSYLRLFYILSDENFANNFHNRFAQDYSQSLIEEYISIYKNHRDYDNSDECRSVIREFCNNTLRTAIRKYNNRNAPNLKNNNYLISERNGYQLVAKLEIKPDLKSIAKQPPTQVSYFTACITVGGDSLTLPVNINLLQLMKKIVDGYRPNKHDKNTVVLLDELVEKISKIASKENTLHIINGSQHITVTDDEDDKYEVSGLNND</sequence>
<protein>
    <submittedName>
        <fullName evidence="1">DNA phosphorothioation-dependent restriction protein DptF</fullName>
    </submittedName>
</protein>
<reference evidence="1 2" key="1">
    <citation type="submission" date="2016-10" db="EMBL/GenBank/DDBJ databases">
        <authorList>
            <person name="de Groot N.N."/>
        </authorList>
    </citation>
    <scope>NUCLEOTIDE SEQUENCE [LARGE SCALE GENOMIC DNA]</scope>
    <source>
        <strain evidence="1 2">DSM 15893</strain>
    </source>
</reference>
<dbReference type="InterPro" id="IPR017647">
    <property type="entry name" value="Dnd_assoc_3"/>
</dbReference>
<organism evidence="1 2">
    <name type="scientific">Enterovibrio norvegicus DSM 15893</name>
    <dbReference type="NCBI Taxonomy" id="1121869"/>
    <lineage>
        <taxon>Bacteria</taxon>
        <taxon>Pseudomonadati</taxon>
        <taxon>Pseudomonadota</taxon>
        <taxon>Gammaproteobacteria</taxon>
        <taxon>Vibrionales</taxon>
        <taxon>Vibrionaceae</taxon>
        <taxon>Enterovibrio</taxon>
    </lineage>
</organism>
<dbReference type="AlphaFoldDB" id="A0A1I5TDW6"/>
<dbReference type="OrthoDB" id="257964at2"/>
<gene>
    <name evidence="1" type="ORF">SAMN03084138_03193</name>
</gene>